<proteinExistence type="predicted"/>
<gene>
    <name evidence="1" type="ORF">EJ04DRAFT_367798</name>
</gene>
<protein>
    <submittedName>
        <fullName evidence="1">Uncharacterized protein</fullName>
    </submittedName>
</protein>
<dbReference type="OrthoDB" id="3786498at2759"/>
<evidence type="ECO:0000313" key="2">
    <source>
        <dbReference type="Proteomes" id="UP000799444"/>
    </source>
</evidence>
<comment type="caution">
    <text evidence="1">The sequence shown here is derived from an EMBL/GenBank/DDBJ whole genome shotgun (WGS) entry which is preliminary data.</text>
</comment>
<sequence>MEDPSEFLQSLLRLPDDQIIPPDADLSPFYRTWGFTVFRTSYKDGSDQHWQSLLDKIASQVSIVVLGSDSSRQGNPVAQQIMSLFRLDARSKFELLNNLEMDQVRQLYKDGVGGQPMNSDERSRRCFLLADDEVLEGVSYNESWVKCVDVDYIAADHIPRNTRLGGQRYFGWMKMATQSVSQLWDMLGSRHLVGIAPPTIGGSHLTVWESDAGI</sequence>
<reference evidence="1" key="1">
    <citation type="journal article" date="2020" name="Stud. Mycol.">
        <title>101 Dothideomycetes genomes: a test case for predicting lifestyles and emergence of pathogens.</title>
        <authorList>
            <person name="Haridas S."/>
            <person name="Albert R."/>
            <person name="Binder M."/>
            <person name="Bloem J."/>
            <person name="Labutti K."/>
            <person name="Salamov A."/>
            <person name="Andreopoulos B."/>
            <person name="Baker S."/>
            <person name="Barry K."/>
            <person name="Bills G."/>
            <person name="Bluhm B."/>
            <person name="Cannon C."/>
            <person name="Castanera R."/>
            <person name="Culley D."/>
            <person name="Daum C."/>
            <person name="Ezra D."/>
            <person name="Gonzalez J."/>
            <person name="Henrissat B."/>
            <person name="Kuo A."/>
            <person name="Liang C."/>
            <person name="Lipzen A."/>
            <person name="Lutzoni F."/>
            <person name="Magnuson J."/>
            <person name="Mondo S."/>
            <person name="Nolan M."/>
            <person name="Ohm R."/>
            <person name="Pangilinan J."/>
            <person name="Park H.-J."/>
            <person name="Ramirez L."/>
            <person name="Alfaro M."/>
            <person name="Sun H."/>
            <person name="Tritt A."/>
            <person name="Yoshinaga Y."/>
            <person name="Zwiers L.-H."/>
            <person name="Turgeon B."/>
            <person name="Goodwin S."/>
            <person name="Spatafora J."/>
            <person name="Crous P."/>
            <person name="Grigoriev I."/>
        </authorList>
    </citation>
    <scope>NUCLEOTIDE SEQUENCE</scope>
    <source>
        <strain evidence="1">CBS 125425</strain>
    </source>
</reference>
<dbReference type="AlphaFoldDB" id="A0A9P4V0P6"/>
<name>A0A9P4V0P6_9PLEO</name>
<dbReference type="EMBL" id="ML996195">
    <property type="protein sequence ID" value="KAF2731445.1"/>
    <property type="molecule type" value="Genomic_DNA"/>
</dbReference>
<accession>A0A9P4V0P6</accession>
<keyword evidence="2" id="KW-1185">Reference proteome</keyword>
<evidence type="ECO:0000313" key="1">
    <source>
        <dbReference type="EMBL" id="KAF2731445.1"/>
    </source>
</evidence>
<organism evidence="1 2">
    <name type="scientific">Polyplosphaeria fusca</name>
    <dbReference type="NCBI Taxonomy" id="682080"/>
    <lineage>
        <taxon>Eukaryota</taxon>
        <taxon>Fungi</taxon>
        <taxon>Dikarya</taxon>
        <taxon>Ascomycota</taxon>
        <taxon>Pezizomycotina</taxon>
        <taxon>Dothideomycetes</taxon>
        <taxon>Pleosporomycetidae</taxon>
        <taxon>Pleosporales</taxon>
        <taxon>Tetraplosphaeriaceae</taxon>
        <taxon>Polyplosphaeria</taxon>
    </lineage>
</organism>
<dbReference type="Proteomes" id="UP000799444">
    <property type="component" value="Unassembled WGS sequence"/>
</dbReference>